<dbReference type="PANTHER" id="PTHR11552:SF147">
    <property type="entry name" value="CHOLINE DEHYDROGENASE, MITOCHONDRIAL"/>
    <property type="match status" value="1"/>
</dbReference>
<dbReference type="SUPFAM" id="SSF54373">
    <property type="entry name" value="FAD-linked reductases, C-terminal domain"/>
    <property type="match status" value="1"/>
</dbReference>
<protein>
    <submittedName>
        <fullName evidence="9">Choline dehydrogenase</fullName>
    </submittedName>
</protein>
<keyword evidence="3 6" id="KW-0285">Flavoprotein</keyword>
<evidence type="ECO:0000259" key="8">
    <source>
        <dbReference type="PROSITE" id="PS00624"/>
    </source>
</evidence>
<dbReference type="STRING" id="399736.SAMN04489720_2077"/>
<dbReference type="InterPro" id="IPR012132">
    <property type="entry name" value="GMC_OxRdtase"/>
</dbReference>
<feature type="binding site" evidence="5">
    <location>
        <position position="83"/>
    </location>
    <ligand>
        <name>FAD</name>
        <dbReference type="ChEBI" id="CHEBI:57692"/>
    </ligand>
</feature>
<comment type="cofactor">
    <cofactor evidence="1 5">
        <name>FAD</name>
        <dbReference type="ChEBI" id="CHEBI:57692"/>
    </cofactor>
</comment>
<dbReference type="InterPro" id="IPR007867">
    <property type="entry name" value="GMC_OxRtase_C"/>
</dbReference>
<dbReference type="EMBL" id="LT629695">
    <property type="protein sequence ID" value="SDH70293.1"/>
    <property type="molecule type" value="Genomic_DNA"/>
</dbReference>
<dbReference type="PROSITE" id="PS00624">
    <property type="entry name" value="GMC_OXRED_2"/>
    <property type="match status" value="1"/>
</dbReference>
<reference evidence="10" key="1">
    <citation type="submission" date="2016-10" db="EMBL/GenBank/DDBJ databases">
        <authorList>
            <person name="Varghese N."/>
            <person name="Submissions S."/>
        </authorList>
    </citation>
    <scope>NUCLEOTIDE SEQUENCE [LARGE SCALE GENOMIC DNA]</scope>
    <source>
        <strain evidence="10">DSM 22002</strain>
    </source>
</reference>
<gene>
    <name evidence="9" type="ORF">SAMN04489720_2077</name>
</gene>
<dbReference type="SUPFAM" id="SSF51905">
    <property type="entry name" value="FAD/NAD(P)-binding domain"/>
    <property type="match status" value="1"/>
</dbReference>
<feature type="binding site" evidence="5">
    <location>
        <position position="444"/>
    </location>
    <ligand>
        <name>substrate</name>
    </ligand>
</feature>
<evidence type="ECO:0000256" key="6">
    <source>
        <dbReference type="RuleBase" id="RU003968"/>
    </source>
</evidence>
<dbReference type="InterPro" id="IPR036188">
    <property type="entry name" value="FAD/NAD-bd_sf"/>
</dbReference>
<feature type="binding site" evidence="5">
    <location>
        <position position="220"/>
    </location>
    <ligand>
        <name>FAD</name>
        <dbReference type="ChEBI" id="CHEBI:57692"/>
    </ligand>
</feature>
<feature type="domain" description="Glucose-methanol-choline oxidoreductase N-terminal" evidence="8">
    <location>
        <begin position="255"/>
        <end position="269"/>
    </location>
</feature>
<dbReference type="GO" id="GO:0016614">
    <property type="term" value="F:oxidoreductase activity, acting on CH-OH group of donors"/>
    <property type="evidence" value="ECO:0007669"/>
    <property type="project" value="InterPro"/>
</dbReference>
<dbReference type="GO" id="GO:0050660">
    <property type="term" value="F:flavin adenine dinucleotide binding"/>
    <property type="evidence" value="ECO:0007669"/>
    <property type="project" value="InterPro"/>
</dbReference>
<sequence length="523" mass="55093">MSERSDEYVVIGAGSAGSAIARRLVDAGHSVHVVEAGPVDVDPDVHSPQGWPALLMSPNDWAVMTTPQQHLGGRVLYWPRGRVLGGSSSLNGMIYMRGDRSDYDTWEASGAVGWSWDEVLPYFRRSEDHVDGADAFHGEGGPLRVERIPDELRHPVAAAFVDAAVEAGIERTDDFNRERLDGAGFNHTTTRDGRRASAWQAFVAPILGSPLLTVTTDALVSRVLVEDGRAVGVEYVVDGVTHVARATAEVVVSAGAIGSPAILLRSGIGPAAHLGDLGITVVADVPGVGENLHDHLLVSVLYSSKEPVAAPRWNLLESQLYARSSVCEGPAPDLQPLCIHVPYPTDGGAAPEQGYTLAAGIVRPHSRGTIRLASADPTVAPLVDPNVFADERDVEAMVDAIELVRRVGAQDAFAELRDAEFAPGPDVTSRDDLRAFARATVGTYHHQVGTCRMGGDDLAVVDPELRVRGVAGLRVADASVMPMVPSANTNAPSIMIGEKASDLLLAAAGAGADAEARLASATA</sequence>
<dbReference type="AlphaFoldDB" id="A0A1G8EK17"/>
<dbReference type="Pfam" id="PF00732">
    <property type="entry name" value="GMC_oxred_N"/>
    <property type="match status" value="1"/>
</dbReference>
<evidence type="ECO:0000313" key="9">
    <source>
        <dbReference type="EMBL" id="SDH70293.1"/>
    </source>
</evidence>
<dbReference type="PANTHER" id="PTHR11552">
    <property type="entry name" value="GLUCOSE-METHANOL-CHOLINE GMC OXIDOREDUCTASE"/>
    <property type="match status" value="1"/>
</dbReference>
<proteinExistence type="inferred from homology"/>
<dbReference type="OrthoDB" id="9785276at2"/>
<evidence type="ECO:0000313" key="10">
    <source>
        <dbReference type="Proteomes" id="UP000198822"/>
    </source>
</evidence>
<comment type="similarity">
    <text evidence="2 6">Belongs to the GMC oxidoreductase family.</text>
</comment>
<evidence type="ECO:0000256" key="1">
    <source>
        <dbReference type="ARBA" id="ARBA00001974"/>
    </source>
</evidence>
<dbReference type="PROSITE" id="PS00623">
    <property type="entry name" value="GMC_OXRED_1"/>
    <property type="match status" value="1"/>
</dbReference>
<evidence type="ECO:0000259" key="7">
    <source>
        <dbReference type="PROSITE" id="PS00623"/>
    </source>
</evidence>
<keyword evidence="10" id="KW-1185">Reference proteome</keyword>
<organism evidence="9 10">
    <name type="scientific">Agrococcus jejuensis</name>
    <dbReference type="NCBI Taxonomy" id="399736"/>
    <lineage>
        <taxon>Bacteria</taxon>
        <taxon>Bacillati</taxon>
        <taxon>Actinomycetota</taxon>
        <taxon>Actinomycetes</taxon>
        <taxon>Micrococcales</taxon>
        <taxon>Microbacteriaceae</taxon>
        <taxon>Agrococcus</taxon>
    </lineage>
</organism>
<dbReference type="RefSeq" id="WP_092504773.1">
    <property type="nucleotide sequence ID" value="NZ_LT629695.1"/>
</dbReference>
<dbReference type="Gene3D" id="3.50.50.60">
    <property type="entry name" value="FAD/NAD(P)-binding domain"/>
    <property type="match status" value="1"/>
</dbReference>
<dbReference type="Pfam" id="PF05199">
    <property type="entry name" value="GMC_oxred_C"/>
    <property type="match status" value="1"/>
</dbReference>
<name>A0A1G8EK17_9MICO</name>
<accession>A0A1G8EK17</accession>
<dbReference type="InterPro" id="IPR000172">
    <property type="entry name" value="GMC_OxRdtase_N"/>
</dbReference>
<evidence type="ECO:0000256" key="2">
    <source>
        <dbReference type="ARBA" id="ARBA00010790"/>
    </source>
</evidence>
<evidence type="ECO:0000256" key="4">
    <source>
        <dbReference type="ARBA" id="ARBA00022827"/>
    </source>
</evidence>
<evidence type="ECO:0000256" key="5">
    <source>
        <dbReference type="PIRSR" id="PIRSR000137-2"/>
    </source>
</evidence>
<evidence type="ECO:0000256" key="3">
    <source>
        <dbReference type="ARBA" id="ARBA00022630"/>
    </source>
</evidence>
<dbReference type="Gene3D" id="3.30.560.10">
    <property type="entry name" value="Glucose Oxidase, domain 3"/>
    <property type="match status" value="1"/>
</dbReference>
<dbReference type="PIRSF" id="PIRSF000137">
    <property type="entry name" value="Alcohol_oxidase"/>
    <property type="match status" value="1"/>
</dbReference>
<feature type="domain" description="Glucose-methanol-choline oxidoreductase N-terminal" evidence="7">
    <location>
        <begin position="81"/>
        <end position="104"/>
    </location>
</feature>
<dbReference type="Proteomes" id="UP000198822">
    <property type="component" value="Chromosome I"/>
</dbReference>
<keyword evidence="4 5" id="KW-0274">FAD</keyword>